<reference evidence="1" key="1">
    <citation type="submission" date="2014-09" db="EMBL/GenBank/DDBJ databases">
        <authorList>
            <person name="Magalhaes I.L.F."/>
            <person name="Oliveira U."/>
            <person name="Santos F.R."/>
            <person name="Vidigal T.H.D.A."/>
            <person name="Brescovit A.D."/>
            <person name="Santos A.J."/>
        </authorList>
    </citation>
    <scope>NUCLEOTIDE SEQUENCE</scope>
    <source>
        <tissue evidence="1">Shoot tissue taken approximately 20 cm above the soil surface</tissue>
    </source>
</reference>
<reference evidence="1" key="2">
    <citation type="journal article" date="2015" name="Data Brief">
        <title>Shoot transcriptome of the giant reed, Arundo donax.</title>
        <authorList>
            <person name="Barrero R.A."/>
            <person name="Guerrero F.D."/>
            <person name="Moolhuijzen P."/>
            <person name="Goolsby J.A."/>
            <person name="Tidwell J."/>
            <person name="Bellgard S.E."/>
            <person name="Bellgard M.I."/>
        </authorList>
    </citation>
    <scope>NUCLEOTIDE SEQUENCE</scope>
    <source>
        <tissue evidence="1">Shoot tissue taken approximately 20 cm above the soil surface</tissue>
    </source>
</reference>
<proteinExistence type="predicted"/>
<dbReference type="EMBL" id="GBRH01261999">
    <property type="protein sequence ID" value="JAD35896.1"/>
    <property type="molecule type" value="Transcribed_RNA"/>
</dbReference>
<dbReference type="AlphaFoldDB" id="A0A0A8ZAQ6"/>
<sequence>MESILSSLLAQLASIKMNHNSQRDTWSITDLIIFILDEEEEPQ</sequence>
<evidence type="ECO:0000313" key="1">
    <source>
        <dbReference type="EMBL" id="JAD35896.1"/>
    </source>
</evidence>
<organism evidence="1">
    <name type="scientific">Arundo donax</name>
    <name type="common">Giant reed</name>
    <name type="synonym">Donax arundinaceus</name>
    <dbReference type="NCBI Taxonomy" id="35708"/>
    <lineage>
        <taxon>Eukaryota</taxon>
        <taxon>Viridiplantae</taxon>
        <taxon>Streptophyta</taxon>
        <taxon>Embryophyta</taxon>
        <taxon>Tracheophyta</taxon>
        <taxon>Spermatophyta</taxon>
        <taxon>Magnoliopsida</taxon>
        <taxon>Liliopsida</taxon>
        <taxon>Poales</taxon>
        <taxon>Poaceae</taxon>
        <taxon>PACMAD clade</taxon>
        <taxon>Arundinoideae</taxon>
        <taxon>Arundineae</taxon>
        <taxon>Arundo</taxon>
    </lineage>
</organism>
<accession>A0A0A8ZAQ6</accession>
<protein>
    <submittedName>
        <fullName evidence="1">Uncharacterized protein</fullName>
    </submittedName>
</protein>
<name>A0A0A8ZAQ6_ARUDO</name>